<sequence length="94" mass="10881">MVATCNKLFQKSHQSTWLARSQRLHVSQTRFQQLAPQFPGNPGLFINPNADVRWPGRHRVFVRLKSGEWQYIGFYEITPSISLSRKNGLILTLL</sequence>
<accession>A0A9P5NUM3</accession>
<dbReference type="InterPro" id="IPR046520">
    <property type="entry name" value="DUF6697"/>
</dbReference>
<evidence type="ECO:0000259" key="1">
    <source>
        <dbReference type="Pfam" id="PF20411"/>
    </source>
</evidence>
<gene>
    <name evidence="2" type="ORF">CPB84DRAFT_1891285</name>
</gene>
<comment type="caution">
    <text evidence="2">The sequence shown here is derived from an EMBL/GenBank/DDBJ whole genome shotgun (WGS) entry which is preliminary data.</text>
</comment>
<organism evidence="2 3">
    <name type="scientific">Gymnopilus junonius</name>
    <name type="common">Spectacular rustgill mushroom</name>
    <name type="synonym">Gymnopilus spectabilis subsp. junonius</name>
    <dbReference type="NCBI Taxonomy" id="109634"/>
    <lineage>
        <taxon>Eukaryota</taxon>
        <taxon>Fungi</taxon>
        <taxon>Dikarya</taxon>
        <taxon>Basidiomycota</taxon>
        <taxon>Agaricomycotina</taxon>
        <taxon>Agaricomycetes</taxon>
        <taxon>Agaricomycetidae</taxon>
        <taxon>Agaricales</taxon>
        <taxon>Agaricineae</taxon>
        <taxon>Hymenogastraceae</taxon>
        <taxon>Gymnopilus</taxon>
    </lineage>
</organism>
<dbReference type="AlphaFoldDB" id="A0A9P5NUM3"/>
<dbReference type="OrthoDB" id="3176940at2759"/>
<dbReference type="Proteomes" id="UP000724874">
    <property type="component" value="Unassembled WGS sequence"/>
</dbReference>
<name>A0A9P5NUM3_GYMJU</name>
<feature type="domain" description="DUF6697" evidence="1">
    <location>
        <begin position="22"/>
        <end position="85"/>
    </location>
</feature>
<dbReference type="Pfam" id="PF20411">
    <property type="entry name" value="DUF6697"/>
    <property type="match status" value="1"/>
</dbReference>
<dbReference type="EMBL" id="JADNYJ010000021">
    <property type="protein sequence ID" value="KAF8905787.1"/>
    <property type="molecule type" value="Genomic_DNA"/>
</dbReference>
<protein>
    <recommendedName>
        <fullName evidence="1">DUF6697 domain-containing protein</fullName>
    </recommendedName>
</protein>
<keyword evidence="3" id="KW-1185">Reference proteome</keyword>
<proteinExistence type="predicted"/>
<evidence type="ECO:0000313" key="3">
    <source>
        <dbReference type="Proteomes" id="UP000724874"/>
    </source>
</evidence>
<evidence type="ECO:0000313" key="2">
    <source>
        <dbReference type="EMBL" id="KAF8905787.1"/>
    </source>
</evidence>
<reference evidence="2" key="1">
    <citation type="submission" date="2020-11" db="EMBL/GenBank/DDBJ databases">
        <authorList>
            <consortium name="DOE Joint Genome Institute"/>
            <person name="Ahrendt S."/>
            <person name="Riley R."/>
            <person name="Andreopoulos W."/>
            <person name="LaButti K."/>
            <person name="Pangilinan J."/>
            <person name="Ruiz-duenas F.J."/>
            <person name="Barrasa J.M."/>
            <person name="Sanchez-Garcia M."/>
            <person name="Camarero S."/>
            <person name="Miyauchi S."/>
            <person name="Serrano A."/>
            <person name="Linde D."/>
            <person name="Babiker R."/>
            <person name="Drula E."/>
            <person name="Ayuso-Fernandez I."/>
            <person name="Pacheco R."/>
            <person name="Padilla G."/>
            <person name="Ferreira P."/>
            <person name="Barriuso J."/>
            <person name="Kellner H."/>
            <person name="Castanera R."/>
            <person name="Alfaro M."/>
            <person name="Ramirez L."/>
            <person name="Pisabarro A.G."/>
            <person name="Kuo A."/>
            <person name="Tritt A."/>
            <person name="Lipzen A."/>
            <person name="He G."/>
            <person name="Yan M."/>
            <person name="Ng V."/>
            <person name="Cullen D."/>
            <person name="Martin F."/>
            <person name="Rosso M.-N."/>
            <person name="Henrissat B."/>
            <person name="Hibbett D."/>
            <person name="Martinez A.T."/>
            <person name="Grigoriev I.V."/>
        </authorList>
    </citation>
    <scope>NUCLEOTIDE SEQUENCE</scope>
    <source>
        <strain evidence="2">AH 44721</strain>
    </source>
</reference>